<evidence type="ECO:0000256" key="8">
    <source>
        <dbReference type="ARBA" id="ARBA00022840"/>
    </source>
</evidence>
<evidence type="ECO:0000256" key="13">
    <source>
        <dbReference type="PROSITE-ProRule" id="PRU00657"/>
    </source>
</evidence>
<feature type="domain" description="PAZ" evidence="16">
    <location>
        <begin position="901"/>
        <end position="1011"/>
    </location>
</feature>
<evidence type="ECO:0000256" key="11">
    <source>
        <dbReference type="ARBA" id="ARBA00023211"/>
    </source>
</evidence>
<feature type="domain" description="Helicase C-terminal" evidence="18">
    <location>
        <begin position="434"/>
        <end position="611"/>
    </location>
</feature>
<dbReference type="GO" id="GO:0005524">
    <property type="term" value="F:ATP binding"/>
    <property type="evidence" value="ECO:0007669"/>
    <property type="project" value="UniProtKB-KW"/>
</dbReference>
<dbReference type="GO" id="GO:0005737">
    <property type="term" value="C:cytoplasm"/>
    <property type="evidence" value="ECO:0007669"/>
    <property type="project" value="TreeGrafter"/>
</dbReference>
<evidence type="ECO:0000259" key="18">
    <source>
        <dbReference type="PROSITE" id="PS51194"/>
    </source>
</evidence>
<reference evidence="20" key="1">
    <citation type="submission" date="2020-05" db="EMBL/GenBank/DDBJ databases">
        <title>Phylogenomic resolution of chytrid fungi.</title>
        <authorList>
            <person name="Stajich J.E."/>
            <person name="Amses K."/>
            <person name="Simmons R."/>
            <person name="Seto K."/>
            <person name="Myers J."/>
            <person name="Bonds A."/>
            <person name="Quandt C.A."/>
            <person name="Barry K."/>
            <person name="Liu P."/>
            <person name="Grigoriev I."/>
            <person name="Longcore J.E."/>
            <person name="James T.Y."/>
        </authorList>
    </citation>
    <scope>NUCLEOTIDE SEQUENCE</scope>
    <source>
        <strain evidence="20">PLAUS21</strain>
    </source>
</reference>
<feature type="compositionally biased region" description="Basic and acidic residues" evidence="14">
    <location>
        <begin position="354"/>
        <end position="366"/>
    </location>
</feature>
<dbReference type="PROSITE" id="PS50142">
    <property type="entry name" value="RNASE_3_2"/>
    <property type="match status" value="2"/>
</dbReference>
<keyword evidence="11" id="KW-0464">Manganese</keyword>
<dbReference type="InterPro" id="IPR027417">
    <property type="entry name" value="P-loop_NTPase"/>
</dbReference>
<dbReference type="GO" id="GO:0003723">
    <property type="term" value="F:RNA binding"/>
    <property type="evidence" value="ECO:0007669"/>
    <property type="project" value="UniProtKB-UniRule"/>
</dbReference>
<dbReference type="Gene3D" id="3.30.160.20">
    <property type="match status" value="1"/>
</dbReference>
<evidence type="ECO:0000256" key="12">
    <source>
        <dbReference type="ARBA" id="ARBA00035116"/>
    </source>
</evidence>
<keyword evidence="5" id="KW-0547">Nucleotide-binding</keyword>
<proteinExistence type="inferred from homology"/>
<keyword evidence="10 13" id="KW-0694">RNA-binding</keyword>
<dbReference type="InterPro" id="IPR003100">
    <property type="entry name" value="PAZ_dom"/>
</dbReference>
<dbReference type="Pfam" id="PF00270">
    <property type="entry name" value="DEAD"/>
    <property type="match status" value="1"/>
</dbReference>
<dbReference type="Gene3D" id="3.40.50.300">
    <property type="entry name" value="P-loop containing nucleotide triphosphate hydrolases"/>
    <property type="match status" value="2"/>
</dbReference>
<dbReference type="GO" id="GO:0004525">
    <property type="term" value="F:ribonuclease III activity"/>
    <property type="evidence" value="ECO:0007669"/>
    <property type="project" value="InterPro"/>
</dbReference>
<accession>A0AAD5UNW2</accession>
<dbReference type="InterPro" id="IPR011545">
    <property type="entry name" value="DEAD/DEAH_box_helicase_dom"/>
</dbReference>
<evidence type="ECO:0000256" key="3">
    <source>
        <dbReference type="ARBA" id="ARBA00022723"/>
    </source>
</evidence>
<dbReference type="SUPFAM" id="SSF69065">
    <property type="entry name" value="RNase III domain-like"/>
    <property type="match status" value="2"/>
</dbReference>
<dbReference type="PROSITE" id="PS51327">
    <property type="entry name" value="DICER_DSRBF"/>
    <property type="match status" value="1"/>
</dbReference>
<feature type="domain" description="Dicer dsRNA-binding fold" evidence="19">
    <location>
        <begin position="643"/>
        <end position="735"/>
    </location>
</feature>
<dbReference type="InterPro" id="IPR000999">
    <property type="entry name" value="RNase_III_dom"/>
</dbReference>
<dbReference type="PROSITE" id="PS51192">
    <property type="entry name" value="HELICASE_ATP_BIND_1"/>
    <property type="match status" value="1"/>
</dbReference>
<feature type="domain" description="Helicase ATP-binding" evidence="17">
    <location>
        <begin position="55"/>
        <end position="232"/>
    </location>
</feature>
<dbReference type="Pfam" id="PF00035">
    <property type="entry name" value="dsrm"/>
    <property type="match status" value="1"/>
</dbReference>
<evidence type="ECO:0000256" key="5">
    <source>
        <dbReference type="ARBA" id="ARBA00022741"/>
    </source>
</evidence>
<dbReference type="FunFam" id="3.40.50.300:FF:000628">
    <property type="entry name" value="Endoribonuclease Dicer"/>
    <property type="match status" value="1"/>
</dbReference>
<dbReference type="InterPro" id="IPR001650">
    <property type="entry name" value="Helicase_C-like"/>
</dbReference>
<dbReference type="GO" id="GO:0046872">
    <property type="term" value="F:metal ion binding"/>
    <property type="evidence" value="ECO:0007669"/>
    <property type="project" value="UniProtKB-KW"/>
</dbReference>
<dbReference type="SUPFAM" id="SSF54768">
    <property type="entry name" value="dsRNA-binding domain-like"/>
    <property type="match status" value="1"/>
</dbReference>
<protein>
    <recommendedName>
        <fullName evidence="22">Dicer-like protein 1</fullName>
    </recommendedName>
</protein>
<dbReference type="SMART" id="SM00535">
    <property type="entry name" value="RIBOc"/>
    <property type="match status" value="2"/>
</dbReference>
<dbReference type="SMART" id="SM00487">
    <property type="entry name" value="DEXDc"/>
    <property type="match status" value="1"/>
</dbReference>
<dbReference type="InterPro" id="IPR036389">
    <property type="entry name" value="RNase_III_sf"/>
</dbReference>
<dbReference type="Gene3D" id="1.10.1520.10">
    <property type="entry name" value="Ribonuclease III domain"/>
    <property type="match status" value="2"/>
</dbReference>
<sequence>MEDQPIITHDHGNGVIVKKSSFLTEISKFKTVSGTRNKKYDESNQENPRPYQTELFHKAKESNILAILDTGSGKTMIALLLLRHMASLEPETGVKKCSIFLVPTIPLVSQQADYIEQNSPLKVKMFHGGTTSSCWDKQFWANEIQEYNVLVLTPAIFLYTLDKAYIRLSQVNLLVFDECHHARASHPYNLIMKLHYRTTVKEARPKIFGMTASPCVAKESTIEAIRQLEANLNANALSADSFSSLSNYVTRPTERIVYFGEGDFFEPPQLYLKLNEKYHDLLVLLQREIADCIAFSDTLGPWAADRALEFAIADLTYNLQRQISIKKKQEQAKEEEIQKNTQAMVIDDSNQETVKNDDSDGEKPNLEDGEIVDEQPDADLHFQEYRPELSLIENLSIEYLEIYHNYCIELAQDEKWGANADPPREDQLGGKVLKLFELLMEYKDEPECFCGIVFCQQRVMARVLQLIIEKYPKLDFIRSSYLLGHGGAKTNLYKRSSSMSVMVQKEIVNKFRNGLLNLLISTNVIFISTVGGRRRARYQTLQLCDKVVQVNHRFDMMDMNLINYIQSRGRARRKTSQFIIMANEGDDTAESMLQYLKLTEEGMRSVLKSDILPDDPASKFDETQGETIFKIASTGASITMYNSLALLYQYCTVLPRDKYYNPQPDFLFAEGANGVICEIRMPINIRKDCSKLRGAICSSRKDAKRDACFRMIKLLHSVGEIDDYLQPLRVAEIDETTGLIKHNTEKRRIGPKRKIRSFEAGIASFFRGVWSSDQIFYLNIVHMSVKDPTEVRFLSIGFLSFCPLPAETLEFPMKVNSYDTDFKVYTLEEPVTLSQSQITELQKYHHQFFKSVLRSEFEETEDWGTLCVPLIEEQLCDDTVNFDPRNLIDWEAIEYFKCIASEEEYISVSKDTKFEDIEHIVVYDKYRYKRHYLLTEIMKDLNPNSIVKFDQTGREGTTLNAYKSNFDCQEEIDPKQVLLLAKPLGYPYQSKKRSPRFYGVYLIPQFGRISPIQSGHVKEALYYPLFLRYLNHRLMMYDLMHGSPNSPSNLILNTSIDLLQKAFTCPSANLSYNYERLEFLGDAFLKVHLTLHLFVLNPNRHEGYLSQARVQLENNNNLRATANSYKLETFIMSFPFSRQHWIPPRLQGNMNQLLSDKTVADVFEATIGACYVHSGVPSAAACIKSFLGDGFYGNWSGYALKWSTYSMNSPNLDPAMIKSCQMVETKIGYKFKNISLLAQALTHSSAIVGQASYERLEFLGDSILGFVVTDFLLRLEQKMQPGALSDLRTELVNNQFLGVIACTLELPKYMNYLNVELASAISNWCKLFEDELNQPTNQLSDSILFWNRLPSAPKTLGDLYESLLGAIFVDCSFKYEVVQEVVQRTLFCNWWNRFSQLLASEDGLQSKHPLRQLQELIVEIKCTKLYMELSNLSDGTCECEFKLHNIQIATAIADSKRDAKKSAAYLAVNYLKENMDENSKLAVCDCKIDPEEEKLERELNDQFIMIELWDDEDVREMAELDPEELLHFNGASLDYSLL</sequence>
<keyword evidence="7" id="KW-0347">Helicase</keyword>
<keyword evidence="3" id="KW-0479">Metal-binding</keyword>
<dbReference type="CDD" id="cd00593">
    <property type="entry name" value="RIBOc"/>
    <property type="match status" value="2"/>
</dbReference>
<dbReference type="GO" id="GO:0030422">
    <property type="term" value="P:siRNA processing"/>
    <property type="evidence" value="ECO:0007669"/>
    <property type="project" value="TreeGrafter"/>
</dbReference>
<evidence type="ECO:0000313" key="20">
    <source>
        <dbReference type="EMBL" id="KAJ3261157.1"/>
    </source>
</evidence>
<dbReference type="Pfam" id="PF00636">
    <property type="entry name" value="Ribonuclease_3"/>
    <property type="match status" value="2"/>
</dbReference>
<feature type="region of interest" description="Disordered" evidence="14">
    <location>
        <begin position="337"/>
        <end position="372"/>
    </location>
</feature>
<evidence type="ECO:0000256" key="4">
    <source>
        <dbReference type="ARBA" id="ARBA00022737"/>
    </source>
</evidence>
<keyword evidence="21" id="KW-1185">Reference proteome</keyword>
<dbReference type="PROSITE" id="PS51194">
    <property type="entry name" value="HELICASE_CTER"/>
    <property type="match status" value="1"/>
</dbReference>
<feature type="domain" description="RNase III" evidence="15">
    <location>
        <begin position="1220"/>
        <end position="1372"/>
    </location>
</feature>
<dbReference type="SUPFAM" id="SSF52540">
    <property type="entry name" value="P-loop containing nucleoside triphosphate hydrolases"/>
    <property type="match status" value="2"/>
</dbReference>
<dbReference type="GO" id="GO:0005634">
    <property type="term" value="C:nucleus"/>
    <property type="evidence" value="ECO:0007669"/>
    <property type="project" value="TreeGrafter"/>
</dbReference>
<evidence type="ECO:0000259" key="17">
    <source>
        <dbReference type="PROSITE" id="PS51192"/>
    </source>
</evidence>
<dbReference type="Proteomes" id="UP001210925">
    <property type="component" value="Unassembled WGS sequence"/>
</dbReference>
<dbReference type="InterPro" id="IPR014720">
    <property type="entry name" value="dsRBD_dom"/>
</dbReference>
<dbReference type="GO" id="GO:0004386">
    <property type="term" value="F:helicase activity"/>
    <property type="evidence" value="ECO:0007669"/>
    <property type="project" value="UniProtKB-KW"/>
</dbReference>
<keyword evidence="9" id="KW-0460">Magnesium</keyword>
<comment type="caution">
    <text evidence="20">The sequence shown here is derived from an EMBL/GenBank/DDBJ whole genome shotgun (WGS) entry which is preliminary data.</text>
</comment>
<evidence type="ECO:0000256" key="14">
    <source>
        <dbReference type="SAM" id="MobiDB-lite"/>
    </source>
</evidence>
<evidence type="ECO:0008006" key="22">
    <source>
        <dbReference type="Google" id="ProtNLM"/>
    </source>
</evidence>
<dbReference type="PANTHER" id="PTHR14950">
    <property type="entry name" value="DICER-RELATED"/>
    <property type="match status" value="1"/>
</dbReference>
<dbReference type="InterPro" id="IPR038248">
    <property type="entry name" value="Dicer_dimer_sf"/>
</dbReference>
<dbReference type="InterPro" id="IPR005034">
    <property type="entry name" value="Dicer_dimerisation"/>
</dbReference>
<dbReference type="Pfam" id="PF03368">
    <property type="entry name" value="Dicer_dimer"/>
    <property type="match status" value="1"/>
</dbReference>
<feature type="domain" description="RNase III" evidence="15">
    <location>
        <begin position="1049"/>
        <end position="1175"/>
    </location>
</feature>
<dbReference type="PROSITE" id="PS00517">
    <property type="entry name" value="RNASE_3_1"/>
    <property type="match status" value="2"/>
</dbReference>
<evidence type="ECO:0000259" key="15">
    <source>
        <dbReference type="PROSITE" id="PS50142"/>
    </source>
</evidence>
<keyword evidence="4" id="KW-0677">Repeat</keyword>
<dbReference type="PROSITE" id="PS50821">
    <property type="entry name" value="PAZ"/>
    <property type="match status" value="1"/>
</dbReference>
<name>A0AAD5UNW2_9FUNG</name>
<dbReference type="PANTHER" id="PTHR14950:SF37">
    <property type="entry name" value="ENDORIBONUCLEASE DICER"/>
    <property type="match status" value="1"/>
</dbReference>
<evidence type="ECO:0000256" key="9">
    <source>
        <dbReference type="ARBA" id="ARBA00022842"/>
    </source>
</evidence>
<dbReference type="InterPro" id="IPR014001">
    <property type="entry name" value="Helicase_ATP-bd"/>
</dbReference>
<keyword evidence="6" id="KW-0378">Hydrolase</keyword>
<evidence type="ECO:0000256" key="2">
    <source>
        <dbReference type="ARBA" id="ARBA00001946"/>
    </source>
</evidence>
<dbReference type="EMBL" id="JADGKB010000007">
    <property type="protein sequence ID" value="KAJ3261157.1"/>
    <property type="molecule type" value="Genomic_DNA"/>
</dbReference>
<organism evidence="20 21">
    <name type="scientific">Boothiomyces macroporosus</name>
    <dbReference type="NCBI Taxonomy" id="261099"/>
    <lineage>
        <taxon>Eukaryota</taxon>
        <taxon>Fungi</taxon>
        <taxon>Fungi incertae sedis</taxon>
        <taxon>Chytridiomycota</taxon>
        <taxon>Chytridiomycota incertae sedis</taxon>
        <taxon>Chytridiomycetes</taxon>
        <taxon>Rhizophydiales</taxon>
        <taxon>Terramycetaceae</taxon>
        <taxon>Boothiomyces</taxon>
    </lineage>
</organism>
<evidence type="ECO:0000259" key="19">
    <source>
        <dbReference type="PROSITE" id="PS51327"/>
    </source>
</evidence>
<evidence type="ECO:0000256" key="6">
    <source>
        <dbReference type="ARBA" id="ARBA00022801"/>
    </source>
</evidence>
<gene>
    <name evidence="20" type="ORF">HK103_006466</name>
</gene>
<comment type="cofactor">
    <cofactor evidence="2">
        <name>Mg(2+)</name>
        <dbReference type="ChEBI" id="CHEBI:18420"/>
    </cofactor>
</comment>
<evidence type="ECO:0000256" key="7">
    <source>
        <dbReference type="ARBA" id="ARBA00022806"/>
    </source>
</evidence>
<dbReference type="Gene3D" id="3.30.160.380">
    <property type="entry name" value="Dicer dimerisation domain"/>
    <property type="match status" value="1"/>
</dbReference>
<dbReference type="CDD" id="cd18034">
    <property type="entry name" value="DEXHc_dicer"/>
    <property type="match status" value="1"/>
</dbReference>
<evidence type="ECO:0000256" key="10">
    <source>
        <dbReference type="ARBA" id="ARBA00022884"/>
    </source>
</evidence>
<comment type="similarity">
    <text evidence="12 13">Belongs to the helicase family. Dicer subfamily.</text>
</comment>
<evidence type="ECO:0000256" key="1">
    <source>
        <dbReference type="ARBA" id="ARBA00001936"/>
    </source>
</evidence>
<evidence type="ECO:0000313" key="21">
    <source>
        <dbReference type="Proteomes" id="UP001210925"/>
    </source>
</evidence>
<comment type="cofactor">
    <cofactor evidence="1">
        <name>Mn(2+)</name>
        <dbReference type="ChEBI" id="CHEBI:29035"/>
    </cofactor>
</comment>
<evidence type="ECO:0000259" key="16">
    <source>
        <dbReference type="PROSITE" id="PS50821"/>
    </source>
</evidence>
<keyword evidence="8" id="KW-0067">ATP-binding</keyword>